<dbReference type="AlphaFoldDB" id="A0A1M6HZQ0"/>
<dbReference type="RefSeq" id="WP_072908330.1">
    <property type="nucleotide sequence ID" value="NZ_FQZT01000006.1"/>
</dbReference>
<dbReference type="Pfam" id="PF13192">
    <property type="entry name" value="Thioredoxin_3"/>
    <property type="match status" value="1"/>
</dbReference>
<reference evidence="2 3" key="1">
    <citation type="submission" date="2016-11" db="EMBL/GenBank/DDBJ databases">
        <authorList>
            <person name="Jaros S."/>
            <person name="Januszkiewicz K."/>
            <person name="Wedrychowicz H."/>
        </authorList>
    </citation>
    <scope>NUCLEOTIDE SEQUENCE [LARGE SCALE GENOMIC DNA]</scope>
    <source>
        <strain evidence="2 3">DSM 5091</strain>
    </source>
</reference>
<dbReference type="PANTHER" id="PTHR36450">
    <property type="entry name" value="THIOREDOXIN"/>
    <property type="match status" value="1"/>
</dbReference>
<dbReference type="Gene3D" id="3.40.30.10">
    <property type="entry name" value="Glutaredoxin"/>
    <property type="match status" value="1"/>
</dbReference>
<accession>A0A1M6HZQ0</accession>
<dbReference type="InterPro" id="IPR005243">
    <property type="entry name" value="THIRX-like_proc"/>
</dbReference>
<keyword evidence="3" id="KW-1185">Reference proteome</keyword>
<name>A0A1M6HZQ0_MALRU</name>
<dbReference type="PANTHER" id="PTHR36450:SF1">
    <property type="entry name" value="THIOREDOXIN"/>
    <property type="match status" value="1"/>
</dbReference>
<dbReference type="OrthoDB" id="5387621at2"/>
<proteinExistence type="predicted"/>
<organism evidence="2 3">
    <name type="scientific">Malonomonas rubra DSM 5091</name>
    <dbReference type="NCBI Taxonomy" id="1122189"/>
    <lineage>
        <taxon>Bacteria</taxon>
        <taxon>Pseudomonadati</taxon>
        <taxon>Thermodesulfobacteriota</taxon>
        <taxon>Desulfuromonadia</taxon>
        <taxon>Desulfuromonadales</taxon>
        <taxon>Geopsychrobacteraceae</taxon>
        <taxon>Malonomonas</taxon>
    </lineage>
</organism>
<dbReference type="EMBL" id="FQZT01000006">
    <property type="protein sequence ID" value="SHJ27581.1"/>
    <property type="molecule type" value="Genomic_DNA"/>
</dbReference>
<dbReference type="InterPro" id="IPR012336">
    <property type="entry name" value="Thioredoxin-like_fold"/>
</dbReference>
<dbReference type="InterPro" id="IPR036249">
    <property type="entry name" value="Thioredoxin-like_sf"/>
</dbReference>
<gene>
    <name evidence="2" type="ORF">SAMN02745165_01941</name>
</gene>
<evidence type="ECO:0000313" key="2">
    <source>
        <dbReference type="EMBL" id="SHJ27581.1"/>
    </source>
</evidence>
<evidence type="ECO:0000313" key="3">
    <source>
        <dbReference type="Proteomes" id="UP000184171"/>
    </source>
</evidence>
<dbReference type="STRING" id="1122189.SAMN02745165_01941"/>
<feature type="domain" description="Thioredoxin-like fold" evidence="1">
    <location>
        <begin position="13"/>
        <end position="77"/>
    </location>
</feature>
<dbReference type="SUPFAM" id="SSF52833">
    <property type="entry name" value="Thioredoxin-like"/>
    <property type="match status" value="1"/>
</dbReference>
<evidence type="ECO:0000259" key="1">
    <source>
        <dbReference type="Pfam" id="PF13192"/>
    </source>
</evidence>
<protein>
    <submittedName>
        <fullName evidence="2">Thioredoxin domain-containing protein</fullName>
    </submittedName>
</protein>
<sequence length="91" mass="10362">MRIDIVCKPDKPEACRGTAENVREALDKLGVEAEVHQFNDSRKMIDNRIYVVPALLIDDQLRIAGRVPEVDEIVNFLAERPRYLQDTAKVA</sequence>
<dbReference type="Proteomes" id="UP000184171">
    <property type="component" value="Unassembled WGS sequence"/>
</dbReference>